<protein>
    <submittedName>
        <fullName evidence="2">Uncharacterized protein</fullName>
    </submittedName>
</protein>
<keyword evidence="1" id="KW-0812">Transmembrane</keyword>
<comment type="caution">
    <text evidence="2">The sequence shown here is derived from an EMBL/GenBank/DDBJ whole genome shotgun (WGS) entry which is preliminary data.</text>
</comment>
<organism evidence="2 3">
    <name type="scientific">Liquorilactobacillus oeni DSM 19972</name>
    <dbReference type="NCBI Taxonomy" id="1423777"/>
    <lineage>
        <taxon>Bacteria</taxon>
        <taxon>Bacillati</taxon>
        <taxon>Bacillota</taxon>
        <taxon>Bacilli</taxon>
        <taxon>Lactobacillales</taxon>
        <taxon>Lactobacillaceae</taxon>
        <taxon>Liquorilactobacillus</taxon>
    </lineage>
</organism>
<feature type="transmembrane region" description="Helical" evidence="1">
    <location>
        <begin position="92"/>
        <end position="109"/>
    </location>
</feature>
<accession>A0A0R1MH50</accession>
<dbReference type="AlphaFoldDB" id="A0A0R1MH50"/>
<sequence>MCVIYASQILYFFWAFTHGTTANNINNISSLSGAVFALVTRVIKTVLMFCAVTSCVLAVTQFQKTGYLLRHIVGPVIVLIGLLLPMLFAPLVFLRFFFFLTGGIFALIYR</sequence>
<feature type="transmembrane region" description="Helical" evidence="1">
    <location>
        <begin position="67"/>
        <end position="86"/>
    </location>
</feature>
<evidence type="ECO:0000313" key="2">
    <source>
        <dbReference type="EMBL" id="KRL04410.1"/>
    </source>
</evidence>
<dbReference type="EMBL" id="AZEH01000039">
    <property type="protein sequence ID" value="KRL04410.1"/>
    <property type="molecule type" value="Genomic_DNA"/>
</dbReference>
<evidence type="ECO:0000313" key="3">
    <source>
        <dbReference type="Proteomes" id="UP000051686"/>
    </source>
</evidence>
<reference evidence="2 3" key="1">
    <citation type="journal article" date="2015" name="Genome Announc.">
        <title>Expanding the biotechnology potential of lactobacilli through comparative genomics of 213 strains and associated genera.</title>
        <authorList>
            <person name="Sun Z."/>
            <person name="Harris H.M."/>
            <person name="McCann A."/>
            <person name="Guo C."/>
            <person name="Argimon S."/>
            <person name="Zhang W."/>
            <person name="Yang X."/>
            <person name="Jeffery I.B."/>
            <person name="Cooney J.C."/>
            <person name="Kagawa T.F."/>
            <person name="Liu W."/>
            <person name="Song Y."/>
            <person name="Salvetti E."/>
            <person name="Wrobel A."/>
            <person name="Rasinkangas P."/>
            <person name="Parkhill J."/>
            <person name="Rea M.C."/>
            <person name="O'Sullivan O."/>
            <person name="Ritari J."/>
            <person name="Douillard F.P."/>
            <person name="Paul Ross R."/>
            <person name="Yang R."/>
            <person name="Briner A.E."/>
            <person name="Felis G.E."/>
            <person name="de Vos W.M."/>
            <person name="Barrangou R."/>
            <person name="Klaenhammer T.R."/>
            <person name="Caufield P.W."/>
            <person name="Cui Y."/>
            <person name="Zhang H."/>
            <person name="O'Toole P.W."/>
        </authorList>
    </citation>
    <scope>NUCLEOTIDE SEQUENCE [LARGE SCALE GENOMIC DNA]</scope>
    <source>
        <strain evidence="2 3">DSM 19972</strain>
    </source>
</reference>
<name>A0A0R1MH50_9LACO</name>
<proteinExistence type="predicted"/>
<gene>
    <name evidence="2" type="ORF">FD46_GL001538</name>
</gene>
<keyword evidence="1" id="KW-0472">Membrane</keyword>
<keyword evidence="1" id="KW-1133">Transmembrane helix</keyword>
<evidence type="ECO:0000256" key="1">
    <source>
        <dbReference type="SAM" id="Phobius"/>
    </source>
</evidence>
<keyword evidence="3" id="KW-1185">Reference proteome</keyword>
<dbReference type="Proteomes" id="UP000051686">
    <property type="component" value="Unassembled WGS sequence"/>
</dbReference>
<dbReference type="PATRIC" id="fig|1423777.3.peg.1588"/>
<feature type="transmembrane region" description="Helical" evidence="1">
    <location>
        <begin position="34"/>
        <end position="60"/>
    </location>
</feature>